<feature type="non-terminal residue" evidence="1">
    <location>
        <position position="1"/>
    </location>
</feature>
<protein>
    <recommendedName>
        <fullName evidence="3">G protein-coupled receptor</fullName>
    </recommendedName>
</protein>
<feature type="non-terminal residue" evidence="1">
    <location>
        <position position="99"/>
    </location>
</feature>
<evidence type="ECO:0000313" key="1">
    <source>
        <dbReference type="EMBL" id="GMS78724.1"/>
    </source>
</evidence>
<keyword evidence="2" id="KW-1185">Reference proteome</keyword>
<organism evidence="1 2">
    <name type="scientific">Pristionchus entomophagus</name>
    <dbReference type="NCBI Taxonomy" id="358040"/>
    <lineage>
        <taxon>Eukaryota</taxon>
        <taxon>Metazoa</taxon>
        <taxon>Ecdysozoa</taxon>
        <taxon>Nematoda</taxon>
        <taxon>Chromadorea</taxon>
        <taxon>Rhabditida</taxon>
        <taxon>Rhabditina</taxon>
        <taxon>Diplogasteromorpha</taxon>
        <taxon>Diplogasteroidea</taxon>
        <taxon>Neodiplogasteridae</taxon>
        <taxon>Pristionchus</taxon>
    </lineage>
</organism>
<sequence length="99" mass="10878">SLAQHAICILNIFIQCVYHHDYISPYVRDVKGSDNHIGSSTPFLQEGCEAILSASMTLSTVFMYSSLVKHFRKTYSSISLAFPGTGWSALCRLRASSGS</sequence>
<comment type="caution">
    <text evidence="1">The sequence shown here is derived from an EMBL/GenBank/DDBJ whole genome shotgun (WGS) entry which is preliminary data.</text>
</comment>
<proteinExistence type="predicted"/>
<dbReference type="EMBL" id="BTSX01000001">
    <property type="protein sequence ID" value="GMS78724.1"/>
    <property type="molecule type" value="Genomic_DNA"/>
</dbReference>
<evidence type="ECO:0000313" key="2">
    <source>
        <dbReference type="Proteomes" id="UP001432027"/>
    </source>
</evidence>
<gene>
    <name evidence="1" type="ORF">PENTCL1PPCAC_899</name>
</gene>
<dbReference type="AlphaFoldDB" id="A0AAV5S8F7"/>
<dbReference type="Proteomes" id="UP001432027">
    <property type="component" value="Unassembled WGS sequence"/>
</dbReference>
<accession>A0AAV5S8F7</accession>
<name>A0AAV5S8F7_9BILA</name>
<evidence type="ECO:0008006" key="3">
    <source>
        <dbReference type="Google" id="ProtNLM"/>
    </source>
</evidence>
<reference evidence="1" key="1">
    <citation type="submission" date="2023-10" db="EMBL/GenBank/DDBJ databases">
        <title>Genome assembly of Pristionchus species.</title>
        <authorList>
            <person name="Yoshida K."/>
            <person name="Sommer R.J."/>
        </authorList>
    </citation>
    <scope>NUCLEOTIDE SEQUENCE</scope>
    <source>
        <strain evidence="1">RS0144</strain>
    </source>
</reference>